<dbReference type="PANTHER" id="PTHR11709:SF394">
    <property type="entry name" value="FI03373P-RELATED"/>
    <property type="match status" value="1"/>
</dbReference>
<dbReference type="Pfam" id="PF07732">
    <property type="entry name" value="Cu-oxidase_3"/>
    <property type="match status" value="1"/>
</dbReference>
<evidence type="ECO:0000256" key="3">
    <source>
        <dbReference type="ARBA" id="ARBA00023002"/>
    </source>
</evidence>
<dbReference type="AlphaFoldDB" id="A0A9W6C2J5"/>
<evidence type="ECO:0000259" key="8">
    <source>
        <dbReference type="Pfam" id="PF07732"/>
    </source>
</evidence>
<dbReference type="CDD" id="cd13860">
    <property type="entry name" value="CuRO_1_2dMco_1"/>
    <property type="match status" value="1"/>
</dbReference>
<dbReference type="SUPFAM" id="SSF56954">
    <property type="entry name" value="Outer membrane efflux proteins (OEP)"/>
    <property type="match status" value="1"/>
</dbReference>
<comment type="caution">
    <text evidence="9">The sequence shown here is derived from an EMBL/GenBank/DDBJ whole genome shotgun (WGS) entry which is preliminary data.</text>
</comment>
<dbReference type="InterPro" id="IPR011706">
    <property type="entry name" value="Cu-oxidase_C"/>
</dbReference>
<gene>
    <name evidence="9" type="primary">PLESTB003865</name>
    <name evidence="9" type="ORF">PLESTB_001932000</name>
</gene>
<feature type="domain" description="Plastocyanin-like" evidence="8">
    <location>
        <begin position="491"/>
        <end position="599"/>
    </location>
</feature>
<dbReference type="InterPro" id="IPR045087">
    <property type="entry name" value="Cu-oxidase_fam"/>
</dbReference>
<accession>A0A9W6C2J5</accession>
<keyword evidence="3" id="KW-0560">Oxidoreductase</keyword>
<keyword evidence="4" id="KW-0186">Copper</keyword>
<dbReference type="InterPro" id="IPR011707">
    <property type="entry name" value="Cu-oxidase-like_N"/>
</dbReference>
<sequence length="857" mass="93532">MKKASDQRAGFAPVSDLSRRAAGADAVWLQSPAEREANAQRVRAMAHRKTLSADQAVQIALLNNPGLQARYAELGLSAADLWETARGPVPSVGLSVSGLAGGDVTRSIEATLISSILDIATQKPRTRAAELRFRQAQLAAAGETLALAHETRRSWIEAVGAFEAAALIGQSQSTANAASELASELGATGALSRADQAREHAFTAELAAEQAAAKLEAQLAKEKLVRLMGLWGSGTDFFVPDRLPALPGGAPGRADIERQALANRVDLAAGRLELQAIANQYRLNGQTRMIGDAEFAAGVEIEREEGESERSPVMDIEFQIPVYDTGGLLSRRGSLEYMRSANSLAQAAVDARSEARAAHTSVTGSYQIARHWRDEVLPLRREINEQALLSYNGMLTSTFELLNDAREQLESELSAAEAKRNYWLAEADATAAIWGGAAASTDSPYTQVPPRPTTGIEYNPIVTLNGWSLPYRMNGNVKEFHLVAEPVERIMADGMVARLWGYNGQSTGPTIEAIEGERVRIYVTNRLPEHTSVHWHGLILPSGMDGVGGLSHPAIPSGKTYVYEFDLVKSGTFMYHPHADEMVQMAMGMMGLFIVHPRDPAFMPVDRDFGILLAAYDIDPGTYIPRVAEMTDFNLWTFNSRIFPDIDPLVVSKGDRVRVRVGNLTMTNHPIHMHGYDFEVTCTDGGWVRPEARWPEVTIDIPVGSMRAYEFNADHVGDWAFHCHKSHHTMNAMGHELPTFIGANKARVTEMIRKHQPGYMPMGTAGMADMGEMSMEIPENTIPMMTGWGPFGPLEMGGMFSVVKVREGIAPDDYTDPGWFENPPGTQAWEWTGELPEHASNNSPATILTPRGGKRLG</sequence>
<evidence type="ECO:0000313" key="10">
    <source>
        <dbReference type="Proteomes" id="UP001165080"/>
    </source>
</evidence>
<dbReference type="GO" id="GO:0015562">
    <property type="term" value="F:efflux transmembrane transporter activity"/>
    <property type="evidence" value="ECO:0007669"/>
    <property type="project" value="InterPro"/>
</dbReference>
<protein>
    <recommendedName>
        <fullName evidence="11">Copper oxidase</fullName>
    </recommendedName>
</protein>
<evidence type="ECO:0000256" key="1">
    <source>
        <dbReference type="ARBA" id="ARBA00010609"/>
    </source>
</evidence>
<evidence type="ECO:0000313" key="9">
    <source>
        <dbReference type="EMBL" id="GLC62723.1"/>
    </source>
</evidence>
<evidence type="ECO:0000256" key="2">
    <source>
        <dbReference type="ARBA" id="ARBA00022723"/>
    </source>
</evidence>
<dbReference type="InterPro" id="IPR002355">
    <property type="entry name" value="Cu_oxidase_Cu_BS"/>
</dbReference>
<dbReference type="Pfam" id="PF07731">
    <property type="entry name" value="Cu-oxidase_2"/>
    <property type="match status" value="1"/>
</dbReference>
<evidence type="ECO:0000256" key="5">
    <source>
        <dbReference type="SAM" id="Coils"/>
    </source>
</evidence>
<keyword evidence="10" id="KW-1185">Reference proteome</keyword>
<evidence type="ECO:0008006" key="11">
    <source>
        <dbReference type="Google" id="ProtNLM"/>
    </source>
</evidence>
<evidence type="ECO:0000259" key="7">
    <source>
        <dbReference type="Pfam" id="PF07731"/>
    </source>
</evidence>
<name>A0A9W6C2J5_9CHLO</name>
<keyword evidence="5" id="KW-0175">Coiled coil</keyword>
<dbReference type="GO" id="GO:0016491">
    <property type="term" value="F:oxidoreductase activity"/>
    <property type="evidence" value="ECO:0007669"/>
    <property type="project" value="UniProtKB-KW"/>
</dbReference>
<evidence type="ECO:0000256" key="6">
    <source>
        <dbReference type="SAM" id="MobiDB-lite"/>
    </source>
</evidence>
<organism evidence="9 10">
    <name type="scientific">Pleodorina starrii</name>
    <dbReference type="NCBI Taxonomy" id="330485"/>
    <lineage>
        <taxon>Eukaryota</taxon>
        <taxon>Viridiplantae</taxon>
        <taxon>Chlorophyta</taxon>
        <taxon>core chlorophytes</taxon>
        <taxon>Chlorophyceae</taxon>
        <taxon>CS clade</taxon>
        <taxon>Chlamydomonadales</taxon>
        <taxon>Volvocaceae</taxon>
        <taxon>Pleodorina</taxon>
    </lineage>
</organism>
<dbReference type="PANTHER" id="PTHR11709">
    <property type="entry name" value="MULTI-COPPER OXIDASE"/>
    <property type="match status" value="1"/>
</dbReference>
<reference evidence="9 10" key="1">
    <citation type="journal article" date="2023" name="Commun. Biol.">
        <title>Reorganization of the ancestral sex-determining regions during the evolution of trioecy in Pleodorina starrii.</title>
        <authorList>
            <person name="Takahashi K."/>
            <person name="Suzuki S."/>
            <person name="Kawai-Toyooka H."/>
            <person name="Yamamoto K."/>
            <person name="Hamaji T."/>
            <person name="Ootsuki R."/>
            <person name="Yamaguchi H."/>
            <person name="Kawachi M."/>
            <person name="Higashiyama T."/>
            <person name="Nozaki H."/>
        </authorList>
    </citation>
    <scope>NUCLEOTIDE SEQUENCE [LARGE SCALE GENOMIC DNA]</scope>
    <source>
        <strain evidence="9 10">NIES-4479</strain>
    </source>
</reference>
<dbReference type="GO" id="GO:0005507">
    <property type="term" value="F:copper ion binding"/>
    <property type="evidence" value="ECO:0007669"/>
    <property type="project" value="InterPro"/>
</dbReference>
<dbReference type="EMBL" id="BRXU01000069">
    <property type="protein sequence ID" value="GLC62723.1"/>
    <property type="molecule type" value="Genomic_DNA"/>
</dbReference>
<dbReference type="CDD" id="cd04202">
    <property type="entry name" value="CuRO_D2_2dMcoN_like"/>
    <property type="match status" value="1"/>
</dbReference>
<dbReference type="Proteomes" id="UP001165080">
    <property type="component" value="Unassembled WGS sequence"/>
</dbReference>
<comment type="similarity">
    <text evidence="1">Belongs to the multicopper oxidase family.</text>
</comment>
<dbReference type="PROSITE" id="PS00080">
    <property type="entry name" value="MULTICOPPER_OXIDASE2"/>
    <property type="match status" value="1"/>
</dbReference>
<feature type="domain" description="Plastocyanin-like" evidence="7">
    <location>
        <begin position="625"/>
        <end position="737"/>
    </location>
</feature>
<feature type="region of interest" description="Disordered" evidence="6">
    <location>
        <begin position="836"/>
        <end position="857"/>
    </location>
</feature>
<feature type="coiled-coil region" evidence="5">
    <location>
        <begin position="399"/>
        <end position="426"/>
    </location>
</feature>
<dbReference type="SUPFAM" id="SSF49503">
    <property type="entry name" value="Cupredoxins"/>
    <property type="match status" value="2"/>
</dbReference>
<proteinExistence type="inferred from homology"/>
<keyword evidence="2" id="KW-0479">Metal-binding</keyword>
<dbReference type="Gene3D" id="1.20.1600.10">
    <property type="entry name" value="Outer membrane efflux proteins (OEP)"/>
    <property type="match status" value="1"/>
</dbReference>
<dbReference type="Gene3D" id="2.60.40.420">
    <property type="entry name" value="Cupredoxins - blue copper proteins"/>
    <property type="match status" value="1"/>
</dbReference>
<dbReference type="InterPro" id="IPR008972">
    <property type="entry name" value="Cupredoxin"/>
</dbReference>
<evidence type="ECO:0000256" key="4">
    <source>
        <dbReference type="ARBA" id="ARBA00023008"/>
    </source>
</evidence>